<evidence type="ECO:0000256" key="3">
    <source>
        <dbReference type="ARBA" id="ARBA00022605"/>
    </source>
</evidence>
<proteinExistence type="inferred from homology"/>
<dbReference type="AlphaFoldDB" id="A0A1L8QUM3"/>
<dbReference type="Proteomes" id="UP000182149">
    <property type="component" value="Unassembled WGS sequence"/>
</dbReference>
<dbReference type="Pfam" id="PF22698">
    <property type="entry name" value="Semialdhyde_dhC_1"/>
    <property type="match status" value="1"/>
</dbReference>
<evidence type="ECO:0000259" key="7">
    <source>
        <dbReference type="SMART" id="SM00859"/>
    </source>
</evidence>
<dbReference type="GO" id="GO:0051287">
    <property type="term" value="F:NAD binding"/>
    <property type="evidence" value="ECO:0007669"/>
    <property type="project" value="InterPro"/>
</dbReference>
<name>A0A1L8QUM3_9ENTE</name>
<reference evidence="8 9" key="1">
    <citation type="submission" date="2014-12" db="EMBL/GenBank/DDBJ databases">
        <title>Draft genome sequences of 29 type strains of Enterococci.</title>
        <authorList>
            <person name="Zhong Z."/>
            <person name="Sun Z."/>
            <person name="Liu W."/>
            <person name="Zhang W."/>
            <person name="Zhang H."/>
        </authorList>
    </citation>
    <scope>NUCLEOTIDE SEQUENCE [LARGE SCALE GENOMIC DNA]</scope>
    <source>
        <strain evidence="8 9">DSM 17690</strain>
    </source>
</reference>
<dbReference type="EMBL" id="JXKD01000004">
    <property type="protein sequence ID" value="OJG11184.1"/>
    <property type="molecule type" value="Genomic_DNA"/>
</dbReference>
<comment type="pathway">
    <text evidence="6">Amino-acid biosynthesis; L-arginine biosynthesis; N(2)-acetyl-L-ornithine from L-glutamate: step 3/4.</text>
</comment>
<dbReference type="InterPro" id="IPR058924">
    <property type="entry name" value="AGPR_dimerisation_dom"/>
</dbReference>
<dbReference type="InterPro" id="IPR050085">
    <property type="entry name" value="AGPR"/>
</dbReference>
<evidence type="ECO:0000256" key="5">
    <source>
        <dbReference type="ARBA" id="ARBA00023002"/>
    </source>
</evidence>
<dbReference type="SUPFAM" id="SSF51735">
    <property type="entry name" value="NAD(P)-binding Rossmann-fold domains"/>
    <property type="match status" value="1"/>
</dbReference>
<dbReference type="RefSeq" id="WP_071874389.1">
    <property type="nucleotide sequence ID" value="NZ_JBHSHF010000020.1"/>
</dbReference>
<dbReference type="Pfam" id="PF01118">
    <property type="entry name" value="Semialdhyde_dh"/>
    <property type="match status" value="1"/>
</dbReference>
<dbReference type="GO" id="GO:0003942">
    <property type="term" value="F:N-acetyl-gamma-glutamyl-phosphate reductase activity"/>
    <property type="evidence" value="ECO:0007669"/>
    <property type="project" value="UniProtKB-UniRule"/>
</dbReference>
<evidence type="ECO:0000313" key="8">
    <source>
        <dbReference type="EMBL" id="OJG11184.1"/>
    </source>
</evidence>
<keyword evidence="4 6" id="KW-0521">NADP</keyword>
<dbReference type="InterPro" id="IPR010136">
    <property type="entry name" value="AGPR_type-2"/>
</dbReference>
<keyword evidence="2 6" id="KW-0055">Arginine biosynthesis</keyword>
<dbReference type="PANTHER" id="PTHR32338:SF10">
    <property type="entry name" value="N-ACETYL-GAMMA-GLUTAMYL-PHOSPHATE REDUCTASE, CHLOROPLASTIC-RELATED"/>
    <property type="match status" value="1"/>
</dbReference>
<evidence type="ECO:0000256" key="4">
    <source>
        <dbReference type="ARBA" id="ARBA00022857"/>
    </source>
</evidence>
<comment type="function">
    <text evidence="6">Catalyzes the NADPH-dependent reduction of N-acetyl-5-glutamyl phosphate to yield N-acetyl-L-glutamate 5-semialdehyde.</text>
</comment>
<sequence length="313" mass="34897">MKKTVYIDGQEGTTGLKIVQRLEKRDDLELIKIEEHLRKEVNERKKLMNQSDYTFLCLPDEAAREAVSLIDNEQVKVIDASTAHRTHPDWAYGFPELSASHRAKIEGSKRVAVPGCYASGFAALVYPLVAVGILPKDYPVTCHAVSGYSGGGKSTIQAYEAQSRSTAYDAPRLYGLNQKHKHLKEMQAVSNLAYPPIFNPSIADFYQGMLVSIPLHTRFLTEQRTAQEIHQLLEKYYQKTTFIDVQPFATNEFLAANALVDTNKMEIIVSGHEDQILLVARLDNLGKGASGAAVQCLNIMMGMDERTSLIDSF</sequence>
<comment type="subcellular location">
    <subcellularLocation>
        <location evidence="6">Cytoplasm</location>
    </subcellularLocation>
</comment>
<protein>
    <recommendedName>
        <fullName evidence="6">N-acetyl-gamma-glutamyl-phosphate reductase</fullName>
        <shortName evidence="6">AGPR</shortName>
        <ecNumber evidence="6">1.2.1.38</ecNumber>
    </recommendedName>
    <alternativeName>
        <fullName evidence="6">N-acetyl-glutamate semialdehyde dehydrogenase</fullName>
        <shortName evidence="6">NAGSA dehydrogenase</shortName>
    </alternativeName>
</protein>
<dbReference type="CDD" id="cd23935">
    <property type="entry name" value="AGPR_2_C"/>
    <property type="match status" value="1"/>
</dbReference>
<dbReference type="UniPathway" id="UPA00068">
    <property type="reaction ID" value="UER00108"/>
</dbReference>
<comment type="caution">
    <text evidence="8">The sequence shown here is derived from an EMBL/GenBank/DDBJ whole genome shotgun (WGS) entry which is preliminary data.</text>
</comment>
<feature type="domain" description="Semialdehyde dehydrogenase NAD-binding" evidence="7">
    <location>
        <begin position="4"/>
        <end position="105"/>
    </location>
</feature>
<dbReference type="SMART" id="SM00859">
    <property type="entry name" value="Semialdhyde_dh"/>
    <property type="match status" value="1"/>
</dbReference>
<keyword evidence="9" id="KW-1185">Reference proteome</keyword>
<accession>A0A1L8QUM3</accession>
<feature type="active site" evidence="6">
    <location>
        <position position="116"/>
    </location>
</feature>
<dbReference type="PANTHER" id="PTHR32338">
    <property type="entry name" value="N-ACETYL-GAMMA-GLUTAMYL-PHOSPHATE REDUCTASE, CHLOROPLASTIC-RELATED-RELATED"/>
    <property type="match status" value="1"/>
</dbReference>
<keyword evidence="5 6" id="KW-0560">Oxidoreductase</keyword>
<keyword evidence="3 6" id="KW-0028">Amino-acid biosynthesis</keyword>
<dbReference type="SUPFAM" id="SSF55347">
    <property type="entry name" value="Glyceraldehyde-3-phosphate dehydrogenase-like, C-terminal domain"/>
    <property type="match status" value="1"/>
</dbReference>
<comment type="similarity">
    <text evidence="6">Belongs to the NAGSA dehydrogenase family. Type 2 subfamily.</text>
</comment>
<evidence type="ECO:0000256" key="2">
    <source>
        <dbReference type="ARBA" id="ARBA00022571"/>
    </source>
</evidence>
<dbReference type="Gene3D" id="3.40.50.720">
    <property type="entry name" value="NAD(P)-binding Rossmann-like Domain"/>
    <property type="match status" value="1"/>
</dbReference>
<evidence type="ECO:0000256" key="1">
    <source>
        <dbReference type="ARBA" id="ARBA00022490"/>
    </source>
</evidence>
<dbReference type="CDD" id="cd17896">
    <property type="entry name" value="AGPR_2_N"/>
    <property type="match status" value="1"/>
</dbReference>
<dbReference type="GO" id="GO:0006526">
    <property type="term" value="P:L-arginine biosynthetic process"/>
    <property type="evidence" value="ECO:0007669"/>
    <property type="project" value="UniProtKB-UniRule"/>
</dbReference>
<keyword evidence="1 6" id="KW-0963">Cytoplasm</keyword>
<dbReference type="STRING" id="328396.RU93_GL001671"/>
<dbReference type="GO" id="GO:0005737">
    <property type="term" value="C:cytoplasm"/>
    <property type="evidence" value="ECO:0007669"/>
    <property type="project" value="UniProtKB-SubCell"/>
</dbReference>
<gene>
    <name evidence="6" type="primary">argC</name>
    <name evidence="8" type="ORF">RU93_GL001671</name>
</gene>
<dbReference type="EC" id="1.2.1.38" evidence="6"/>
<dbReference type="Gene3D" id="3.30.360.10">
    <property type="entry name" value="Dihydrodipicolinate Reductase, domain 2"/>
    <property type="match status" value="1"/>
</dbReference>
<dbReference type="HAMAP" id="MF_01110">
    <property type="entry name" value="ArgC_type2"/>
    <property type="match status" value="1"/>
</dbReference>
<dbReference type="InterPro" id="IPR000534">
    <property type="entry name" value="Semialdehyde_DH_NAD-bd"/>
</dbReference>
<organism evidence="8 9">
    <name type="scientific">Enterococcus aquimarinus</name>
    <dbReference type="NCBI Taxonomy" id="328396"/>
    <lineage>
        <taxon>Bacteria</taxon>
        <taxon>Bacillati</taxon>
        <taxon>Bacillota</taxon>
        <taxon>Bacilli</taxon>
        <taxon>Lactobacillales</taxon>
        <taxon>Enterococcaceae</taxon>
        <taxon>Enterococcus</taxon>
    </lineage>
</organism>
<evidence type="ECO:0000313" key="9">
    <source>
        <dbReference type="Proteomes" id="UP000182149"/>
    </source>
</evidence>
<dbReference type="NCBIfam" id="TIGR01851">
    <property type="entry name" value="argC_other"/>
    <property type="match status" value="1"/>
</dbReference>
<dbReference type="InterPro" id="IPR036291">
    <property type="entry name" value="NAD(P)-bd_dom_sf"/>
</dbReference>
<dbReference type="OrthoDB" id="9801289at2"/>
<evidence type="ECO:0000256" key="6">
    <source>
        <dbReference type="HAMAP-Rule" id="MF_01110"/>
    </source>
</evidence>
<comment type="catalytic activity">
    <reaction evidence="6">
        <text>N-acetyl-L-glutamate 5-semialdehyde + phosphate + NADP(+) = N-acetyl-L-glutamyl 5-phosphate + NADPH + H(+)</text>
        <dbReference type="Rhea" id="RHEA:21588"/>
        <dbReference type="ChEBI" id="CHEBI:15378"/>
        <dbReference type="ChEBI" id="CHEBI:29123"/>
        <dbReference type="ChEBI" id="CHEBI:43474"/>
        <dbReference type="ChEBI" id="CHEBI:57783"/>
        <dbReference type="ChEBI" id="CHEBI:57936"/>
        <dbReference type="ChEBI" id="CHEBI:58349"/>
        <dbReference type="EC" id="1.2.1.38"/>
    </reaction>
</comment>